<dbReference type="Proteomes" id="UP001152795">
    <property type="component" value="Unassembled WGS sequence"/>
</dbReference>
<dbReference type="InterPro" id="IPR011011">
    <property type="entry name" value="Znf_FYVE_PHD"/>
</dbReference>
<comment type="caution">
    <text evidence="16">The sequence shown here is derived from an EMBL/GenBank/DDBJ whole genome shotgun (WGS) entry which is preliminary data.</text>
</comment>
<keyword evidence="3" id="KW-0433">Leucine-rich repeat</keyword>
<dbReference type="GO" id="GO:0051213">
    <property type="term" value="F:dioxygenase activity"/>
    <property type="evidence" value="ECO:0007669"/>
    <property type="project" value="UniProtKB-KW"/>
</dbReference>
<dbReference type="InterPro" id="IPR001965">
    <property type="entry name" value="Znf_PHD"/>
</dbReference>
<feature type="compositionally biased region" description="Basic and acidic residues" evidence="15">
    <location>
        <begin position="99"/>
        <end position="122"/>
    </location>
</feature>
<dbReference type="InterPro" id="IPR002857">
    <property type="entry name" value="Znf_CXXC"/>
</dbReference>
<keyword evidence="13" id="KW-0804">Transcription</keyword>
<keyword evidence="17" id="KW-1185">Reference proteome</keyword>
<accession>A0A6S7IBE5</accession>
<protein>
    <submittedName>
        <fullName evidence="16">Lysine-specific demethylase 2B-like</fullName>
    </submittedName>
</protein>
<evidence type="ECO:0000256" key="5">
    <source>
        <dbReference type="ARBA" id="ARBA00022771"/>
    </source>
</evidence>
<dbReference type="SUPFAM" id="SSF57903">
    <property type="entry name" value="FYVE/PHD zinc finger"/>
    <property type="match status" value="1"/>
</dbReference>
<dbReference type="OrthoDB" id="5876800at2759"/>
<dbReference type="PANTHER" id="PTHR23123">
    <property type="entry name" value="PHD/F-BOX CONTAINING PROTEIN"/>
    <property type="match status" value="1"/>
</dbReference>
<keyword evidence="5" id="KW-0863">Zinc-finger</keyword>
<dbReference type="Gene3D" id="3.80.10.10">
    <property type="entry name" value="Ribonuclease Inhibitor"/>
    <property type="match status" value="1"/>
</dbReference>
<dbReference type="InterPro" id="IPR013083">
    <property type="entry name" value="Znf_RING/FYVE/PHD"/>
</dbReference>
<dbReference type="InterPro" id="IPR001810">
    <property type="entry name" value="F-box_dom"/>
</dbReference>
<dbReference type="GO" id="GO:0006325">
    <property type="term" value="P:chromatin organization"/>
    <property type="evidence" value="ECO:0007669"/>
    <property type="project" value="UniProtKB-KW"/>
</dbReference>
<dbReference type="Pfam" id="PF17811">
    <property type="entry name" value="JHD"/>
    <property type="match status" value="1"/>
</dbReference>
<evidence type="ECO:0000256" key="8">
    <source>
        <dbReference type="ARBA" id="ARBA00022964"/>
    </source>
</evidence>
<keyword evidence="12" id="KW-0238">DNA-binding</keyword>
<evidence type="ECO:0000256" key="4">
    <source>
        <dbReference type="ARBA" id="ARBA00022723"/>
    </source>
</evidence>
<dbReference type="SMART" id="SM00367">
    <property type="entry name" value="LRR_CC"/>
    <property type="match status" value="4"/>
</dbReference>
<dbReference type="GO" id="GO:0008270">
    <property type="term" value="F:zinc ion binding"/>
    <property type="evidence" value="ECO:0007669"/>
    <property type="project" value="UniProtKB-KW"/>
</dbReference>
<dbReference type="Gene3D" id="1.20.58.1360">
    <property type="match status" value="1"/>
</dbReference>
<keyword evidence="6" id="KW-0862">Zinc</keyword>
<dbReference type="SMART" id="SM00249">
    <property type="entry name" value="PHD"/>
    <property type="match status" value="1"/>
</dbReference>
<keyword evidence="7" id="KW-0156">Chromatin regulator</keyword>
<feature type="compositionally biased region" description="Acidic residues" evidence="15">
    <location>
        <begin position="411"/>
        <end position="428"/>
    </location>
</feature>
<evidence type="ECO:0000256" key="3">
    <source>
        <dbReference type="ARBA" id="ARBA00022614"/>
    </source>
</evidence>
<evidence type="ECO:0000313" key="16">
    <source>
        <dbReference type="EMBL" id="CAB4014597.1"/>
    </source>
</evidence>
<dbReference type="SUPFAM" id="SSF52047">
    <property type="entry name" value="RNI-like"/>
    <property type="match status" value="1"/>
</dbReference>
<dbReference type="InterPro" id="IPR006553">
    <property type="entry name" value="Leu-rich_rpt_Cys-con_subtyp"/>
</dbReference>
<dbReference type="InterPro" id="IPR050690">
    <property type="entry name" value="JHDM1_Histone_Demethylase"/>
</dbReference>
<dbReference type="InterPro" id="IPR032675">
    <property type="entry name" value="LRR_dom_sf"/>
</dbReference>
<dbReference type="GO" id="GO:0003677">
    <property type="term" value="F:DNA binding"/>
    <property type="evidence" value="ECO:0007669"/>
    <property type="project" value="UniProtKB-KW"/>
</dbReference>
<name>A0A6S7IBE5_PARCT</name>
<dbReference type="AlphaFoldDB" id="A0A6S7IBE5"/>
<dbReference type="InterPro" id="IPR041070">
    <property type="entry name" value="JHD"/>
</dbReference>
<proteinExistence type="predicted"/>
<dbReference type="Pfam" id="PF25372">
    <property type="entry name" value="DUF7885"/>
    <property type="match status" value="1"/>
</dbReference>
<dbReference type="Pfam" id="PF02008">
    <property type="entry name" value="zf-CXXC"/>
    <property type="match status" value="1"/>
</dbReference>
<keyword evidence="4" id="KW-0479">Metal-binding</keyword>
<evidence type="ECO:0000256" key="1">
    <source>
        <dbReference type="ARBA" id="ARBA00004123"/>
    </source>
</evidence>
<keyword evidence="9" id="KW-0560">Oxidoreductase</keyword>
<dbReference type="InterPro" id="IPR019787">
    <property type="entry name" value="Znf_PHD-finger"/>
</dbReference>
<dbReference type="GO" id="GO:0005634">
    <property type="term" value="C:nucleus"/>
    <property type="evidence" value="ECO:0007669"/>
    <property type="project" value="UniProtKB-SubCell"/>
</dbReference>
<keyword evidence="8" id="KW-0223">Dioxygenase</keyword>
<comment type="subcellular location">
    <subcellularLocation>
        <location evidence="1">Nucleus</location>
    </subcellularLocation>
</comment>
<dbReference type="EMBL" id="CACRXK020008367">
    <property type="protein sequence ID" value="CAB4014597.1"/>
    <property type="molecule type" value="Genomic_DNA"/>
</dbReference>
<evidence type="ECO:0000256" key="2">
    <source>
        <dbReference type="ARBA" id="ARBA00022491"/>
    </source>
</evidence>
<evidence type="ECO:0000256" key="7">
    <source>
        <dbReference type="ARBA" id="ARBA00022853"/>
    </source>
</evidence>
<feature type="region of interest" description="Disordered" evidence="15">
    <location>
        <begin position="378"/>
        <end position="430"/>
    </location>
</feature>
<gene>
    <name evidence="16" type="ORF">PACLA_8A060386</name>
</gene>
<keyword evidence="2" id="KW-0678">Repressor</keyword>
<sequence>MSAGNTFLMPSGWIHAVYTPEDSLVFGGNFIHCFNVERQLRICDIEESTRVPKKFLYPLHTEIMWYLVKQYITLLERDQHERNKESGTSDDVSVNGTKESTEGRPRRSARERTKNGEENKENMEQKVTIKVEKNADGSEVINGDNDGEVVITSAPKKPWIPVYLTSREVQGLQLVVNRMKKWPKTNIPDGIENPDQLLNRLEELLENQMGNDPALTISGIHYMKQILAVDEIDGARRSRSLRKPRKPSTSLRRRRVRCRACEACTREDCEECRYCKDMKKFGGPGVLKQSCMMRQCQDPTLPSTAMCKICEENLADDDETLMECASCGKIVHPTCVPAKGYFYVVPDLNNCWKCPDCCDKHSGERFNGQRLNARRSVAELKASQASAKLSPPANRTPKRKRDSDESTASVEGDEEMESSGDTSSDEDSAPLATLAKKRRQSSPPVIIPFIPPQEIAATYVIRPRPSSPPPETFELESGSVHVMKRDTWLKVFGYLTQHELSTCMAVSRTWNRWCMDKRFWTRIKLSVGKPITASALYGVVRRQPLTLDLSHTNITHQQLAWFLSRLPRLRDIILGATTFATVSAFTRVTCPPLKVLDLSWSEKITDQVIEDLLKPSTNGRRERPPGPGENTSRLRFLTDLRLAGCEITNVGLRSIKRYLGCLTRLDLSYNILITNQGLAGLLDTDSTLHKTIKELNLAGCSNVSGTCLEALRKAPKLDKLDVRKCVNVTADACESLSNTVSVIHSQ</sequence>
<dbReference type="InterPro" id="IPR019786">
    <property type="entry name" value="Zinc_finger_PHD-type_CS"/>
</dbReference>
<evidence type="ECO:0000256" key="10">
    <source>
        <dbReference type="ARBA" id="ARBA00023004"/>
    </source>
</evidence>
<dbReference type="Gene3D" id="2.60.120.650">
    <property type="entry name" value="Cupin"/>
    <property type="match status" value="1"/>
</dbReference>
<evidence type="ECO:0000313" key="17">
    <source>
        <dbReference type="Proteomes" id="UP001152795"/>
    </source>
</evidence>
<dbReference type="PROSITE" id="PS01359">
    <property type="entry name" value="ZF_PHD_1"/>
    <property type="match status" value="1"/>
</dbReference>
<dbReference type="CDD" id="cd22122">
    <property type="entry name" value="F-box_JHDM"/>
    <property type="match status" value="1"/>
</dbReference>
<evidence type="ECO:0000256" key="15">
    <source>
        <dbReference type="SAM" id="MobiDB-lite"/>
    </source>
</evidence>
<keyword evidence="14" id="KW-0539">Nucleus</keyword>
<evidence type="ECO:0000256" key="13">
    <source>
        <dbReference type="ARBA" id="ARBA00023163"/>
    </source>
</evidence>
<feature type="compositionally biased region" description="Polar residues" evidence="15">
    <location>
        <begin position="89"/>
        <end position="98"/>
    </location>
</feature>
<evidence type="ECO:0000256" key="9">
    <source>
        <dbReference type="ARBA" id="ARBA00023002"/>
    </source>
</evidence>
<evidence type="ECO:0000256" key="6">
    <source>
        <dbReference type="ARBA" id="ARBA00022833"/>
    </source>
</evidence>
<dbReference type="PROSITE" id="PS50016">
    <property type="entry name" value="ZF_PHD_2"/>
    <property type="match status" value="1"/>
</dbReference>
<keyword evidence="10" id="KW-0408">Iron</keyword>
<dbReference type="Pfam" id="PF16866">
    <property type="entry name" value="PHD_4"/>
    <property type="match status" value="1"/>
</dbReference>
<dbReference type="InterPro" id="IPR003347">
    <property type="entry name" value="JmjC_dom"/>
</dbReference>
<dbReference type="Gene3D" id="3.30.40.10">
    <property type="entry name" value="Zinc/RING finger domain, C3HC4 (zinc finger)"/>
    <property type="match status" value="1"/>
</dbReference>
<feature type="region of interest" description="Disordered" evidence="15">
    <location>
        <begin position="81"/>
        <end position="122"/>
    </location>
</feature>
<dbReference type="PROSITE" id="PS51058">
    <property type="entry name" value="ZF_CXXC"/>
    <property type="match status" value="1"/>
</dbReference>
<organism evidence="16 17">
    <name type="scientific">Paramuricea clavata</name>
    <name type="common">Red gorgonian</name>
    <name type="synonym">Violescent sea-whip</name>
    <dbReference type="NCBI Taxonomy" id="317549"/>
    <lineage>
        <taxon>Eukaryota</taxon>
        <taxon>Metazoa</taxon>
        <taxon>Cnidaria</taxon>
        <taxon>Anthozoa</taxon>
        <taxon>Octocorallia</taxon>
        <taxon>Malacalcyonacea</taxon>
        <taxon>Plexauridae</taxon>
        <taxon>Paramuricea</taxon>
    </lineage>
</organism>
<dbReference type="PROSITE" id="PS51184">
    <property type="entry name" value="JMJC"/>
    <property type="match status" value="1"/>
</dbReference>
<reference evidence="16" key="1">
    <citation type="submission" date="2020-04" db="EMBL/GenBank/DDBJ databases">
        <authorList>
            <person name="Alioto T."/>
            <person name="Alioto T."/>
            <person name="Gomez Garrido J."/>
        </authorList>
    </citation>
    <scope>NUCLEOTIDE SEQUENCE</scope>
    <source>
        <strain evidence="16">A484AB</strain>
    </source>
</reference>
<evidence type="ECO:0000256" key="12">
    <source>
        <dbReference type="ARBA" id="ARBA00023125"/>
    </source>
</evidence>
<dbReference type="SUPFAM" id="SSF51197">
    <property type="entry name" value="Clavaminate synthase-like"/>
    <property type="match status" value="1"/>
</dbReference>
<keyword evidence="11" id="KW-0805">Transcription regulation</keyword>
<dbReference type="InterPro" id="IPR057207">
    <property type="entry name" value="FBXL15_LRR"/>
</dbReference>
<evidence type="ECO:0000256" key="14">
    <source>
        <dbReference type="ARBA" id="ARBA00023242"/>
    </source>
</evidence>
<dbReference type="Pfam" id="PF12937">
    <property type="entry name" value="F-box-like"/>
    <property type="match status" value="1"/>
</dbReference>
<evidence type="ECO:0000256" key="11">
    <source>
        <dbReference type="ARBA" id="ARBA00023015"/>
    </source>
</evidence>